<sequence length="80" mass="8518">MAPANRWGRAWRPFPKSPKAGAYLITGSSTAAGSGGGAFPFPLPIQPFAQPLRLVTARVATITINILLIKQSFPQGRKSL</sequence>
<protein>
    <submittedName>
        <fullName evidence="2">Uncharacterized protein</fullName>
    </submittedName>
</protein>
<organism evidence="2 3">
    <name type="scientific">Mesorhizobium ventifaucium</name>
    <dbReference type="NCBI Taxonomy" id="666020"/>
    <lineage>
        <taxon>Bacteria</taxon>
        <taxon>Pseudomonadati</taxon>
        <taxon>Pseudomonadota</taxon>
        <taxon>Alphaproteobacteria</taxon>
        <taxon>Hyphomicrobiales</taxon>
        <taxon>Phyllobacteriaceae</taxon>
        <taxon>Mesorhizobium</taxon>
    </lineage>
</organism>
<evidence type="ECO:0000313" key="3">
    <source>
        <dbReference type="Proteomes" id="UP001152604"/>
    </source>
</evidence>
<keyword evidence="1" id="KW-1133">Transmembrane helix</keyword>
<dbReference type="Proteomes" id="UP001152604">
    <property type="component" value="Unassembled WGS sequence"/>
</dbReference>
<feature type="transmembrane region" description="Helical" evidence="1">
    <location>
        <begin position="20"/>
        <end position="39"/>
    </location>
</feature>
<gene>
    <name evidence="2" type="ORF">MES4922_730011</name>
</gene>
<reference evidence="2" key="1">
    <citation type="submission" date="2022-03" db="EMBL/GenBank/DDBJ databases">
        <authorList>
            <person name="Brunel B."/>
        </authorList>
    </citation>
    <scope>NUCLEOTIDE SEQUENCE</scope>
    <source>
        <strain evidence="2">STM4922sample</strain>
    </source>
</reference>
<evidence type="ECO:0000256" key="1">
    <source>
        <dbReference type="SAM" id="Phobius"/>
    </source>
</evidence>
<evidence type="ECO:0000313" key="2">
    <source>
        <dbReference type="EMBL" id="CAH2407580.1"/>
    </source>
</evidence>
<feature type="transmembrane region" description="Helical" evidence="1">
    <location>
        <begin position="51"/>
        <end position="69"/>
    </location>
</feature>
<accession>A0ABM9EFK3</accession>
<name>A0ABM9EFK3_9HYPH</name>
<comment type="caution">
    <text evidence="2">The sequence shown here is derived from an EMBL/GenBank/DDBJ whole genome shotgun (WGS) entry which is preliminary data.</text>
</comment>
<keyword evidence="3" id="KW-1185">Reference proteome</keyword>
<dbReference type="EMBL" id="CAKXZS010000071">
    <property type="protein sequence ID" value="CAH2407580.1"/>
    <property type="molecule type" value="Genomic_DNA"/>
</dbReference>
<proteinExistence type="predicted"/>
<keyword evidence="1" id="KW-0472">Membrane</keyword>
<keyword evidence="1" id="KW-0812">Transmembrane</keyword>